<comment type="caution">
    <text evidence="1">The sequence shown here is derived from an EMBL/GenBank/DDBJ whole genome shotgun (WGS) entry which is preliminary data.</text>
</comment>
<dbReference type="EMBL" id="CM009295">
    <property type="protein sequence ID" value="KAI9393441.1"/>
    <property type="molecule type" value="Genomic_DNA"/>
</dbReference>
<keyword evidence="2" id="KW-1185">Reference proteome</keyword>
<gene>
    <name evidence="1" type="ORF">POPTR_006G236000v4</name>
</gene>
<protein>
    <submittedName>
        <fullName evidence="1">Uncharacterized protein</fullName>
    </submittedName>
</protein>
<proteinExistence type="predicted"/>
<dbReference type="Proteomes" id="UP000006729">
    <property type="component" value="Chromosome 6"/>
</dbReference>
<accession>A0ACC0SW03</accession>
<name>A0ACC0SW03_POPTR</name>
<sequence length="488" mass="53289">MGTAIGRQEFMIQHAVYCESGSDPRTISDGEVDDDGKPRRTGIVWTASAHIITAIIGSGVLSLAWGMAQLGWIAGIGILLTFSVITYYTSSLLADCYRYPKSASGKRNYTYMAAVNAYLGENMRKVCGLFQFLILSGATIGYTITASVSLVAIRKSNCFHKRGHGAPCKFSNNQYMIGLGITEILVSQIPNFHKLSWLSIVAAIMSFAYSSIGLGLAFTKVISGHGHRTTLTGVEVGVDVTAAEKIWTIFRAIGDMAFACAYSVILIEIQDTLRSSPPENKAMKKANMIAILTSTTFYLMCGCFGYAAFGNKAPGNMLTGFGFYEPFWLIDLANVCIVVHLVGAYQVLAQPIFSTFESWASMRWPNSEFVNTEYPLRIGSKKFNFSINFLRLTGRTTFVVVATLLAMALPFFNEILALLGAISYGPMTVYFPVEMHIAQNKIKRLSIRGLALQLLNLVCFLVSIAAASGAIQGMGHGLRASKPFQYKE</sequence>
<evidence type="ECO:0000313" key="2">
    <source>
        <dbReference type="Proteomes" id="UP000006729"/>
    </source>
</evidence>
<reference evidence="1 2" key="1">
    <citation type="journal article" date="2006" name="Science">
        <title>The genome of black cottonwood, Populus trichocarpa (Torr. &amp; Gray).</title>
        <authorList>
            <person name="Tuskan G.A."/>
            <person name="Difazio S."/>
            <person name="Jansson S."/>
            <person name="Bohlmann J."/>
            <person name="Grigoriev I."/>
            <person name="Hellsten U."/>
            <person name="Putnam N."/>
            <person name="Ralph S."/>
            <person name="Rombauts S."/>
            <person name="Salamov A."/>
            <person name="Schein J."/>
            <person name="Sterck L."/>
            <person name="Aerts A."/>
            <person name="Bhalerao R.R."/>
            <person name="Bhalerao R.P."/>
            <person name="Blaudez D."/>
            <person name="Boerjan W."/>
            <person name="Brun A."/>
            <person name="Brunner A."/>
            <person name="Busov V."/>
            <person name="Campbell M."/>
            <person name="Carlson J."/>
            <person name="Chalot M."/>
            <person name="Chapman J."/>
            <person name="Chen G.L."/>
            <person name="Cooper D."/>
            <person name="Coutinho P.M."/>
            <person name="Couturier J."/>
            <person name="Covert S."/>
            <person name="Cronk Q."/>
            <person name="Cunningham R."/>
            <person name="Davis J."/>
            <person name="Degroeve S."/>
            <person name="Dejardin A."/>
            <person name="Depamphilis C."/>
            <person name="Detter J."/>
            <person name="Dirks B."/>
            <person name="Dubchak I."/>
            <person name="Duplessis S."/>
            <person name="Ehlting J."/>
            <person name="Ellis B."/>
            <person name="Gendler K."/>
            <person name="Goodstein D."/>
            <person name="Gribskov M."/>
            <person name="Grimwood J."/>
            <person name="Groover A."/>
            <person name="Gunter L."/>
            <person name="Hamberger B."/>
            <person name="Heinze B."/>
            <person name="Helariutta Y."/>
            <person name="Henrissat B."/>
            <person name="Holligan D."/>
            <person name="Holt R."/>
            <person name="Huang W."/>
            <person name="Islam-Faridi N."/>
            <person name="Jones S."/>
            <person name="Jones-Rhoades M."/>
            <person name="Jorgensen R."/>
            <person name="Joshi C."/>
            <person name="Kangasjarvi J."/>
            <person name="Karlsson J."/>
            <person name="Kelleher C."/>
            <person name="Kirkpatrick R."/>
            <person name="Kirst M."/>
            <person name="Kohler A."/>
            <person name="Kalluri U."/>
            <person name="Larimer F."/>
            <person name="Leebens-Mack J."/>
            <person name="Leple J.C."/>
            <person name="Locascio P."/>
            <person name="Lou Y."/>
            <person name="Lucas S."/>
            <person name="Martin F."/>
            <person name="Montanini B."/>
            <person name="Napoli C."/>
            <person name="Nelson D.R."/>
            <person name="Nelson C."/>
            <person name="Nieminen K."/>
            <person name="Nilsson O."/>
            <person name="Pereda V."/>
            <person name="Peter G."/>
            <person name="Philippe R."/>
            <person name="Pilate G."/>
            <person name="Poliakov A."/>
            <person name="Razumovskaya J."/>
            <person name="Richardson P."/>
            <person name="Rinaldi C."/>
            <person name="Ritland K."/>
            <person name="Rouze P."/>
            <person name="Ryaboy D."/>
            <person name="Schmutz J."/>
            <person name="Schrader J."/>
            <person name="Segerman B."/>
            <person name="Shin H."/>
            <person name="Siddiqui A."/>
            <person name="Sterky F."/>
            <person name="Terry A."/>
            <person name="Tsai C.J."/>
            <person name="Uberbacher E."/>
            <person name="Unneberg P."/>
            <person name="Vahala J."/>
            <person name="Wall K."/>
            <person name="Wessler S."/>
            <person name="Yang G."/>
            <person name="Yin T."/>
            <person name="Douglas C."/>
            <person name="Marra M."/>
            <person name="Sandberg G."/>
            <person name="Van de Peer Y."/>
            <person name="Rokhsar D."/>
        </authorList>
    </citation>
    <scope>NUCLEOTIDE SEQUENCE [LARGE SCALE GENOMIC DNA]</scope>
    <source>
        <strain evidence="2">cv. Nisqually</strain>
    </source>
</reference>
<evidence type="ECO:0000313" key="1">
    <source>
        <dbReference type="EMBL" id="KAI9393441.1"/>
    </source>
</evidence>
<organism evidence="1 2">
    <name type="scientific">Populus trichocarpa</name>
    <name type="common">Western balsam poplar</name>
    <name type="synonym">Populus balsamifera subsp. trichocarpa</name>
    <dbReference type="NCBI Taxonomy" id="3694"/>
    <lineage>
        <taxon>Eukaryota</taxon>
        <taxon>Viridiplantae</taxon>
        <taxon>Streptophyta</taxon>
        <taxon>Embryophyta</taxon>
        <taxon>Tracheophyta</taxon>
        <taxon>Spermatophyta</taxon>
        <taxon>Magnoliopsida</taxon>
        <taxon>eudicotyledons</taxon>
        <taxon>Gunneridae</taxon>
        <taxon>Pentapetalae</taxon>
        <taxon>rosids</taxon>
        <taxon>fabids</taxon>
        <taxon>Malpighiales</taxon>
        <taxon>Salicaceae</taxon>
        <taxon>Saliceae</taxon>
        <taxon>Populus</taxon>
    </lineage>
</organism>